<dbReference type="RefSeq" id="WP_141463852.1">
    <property type="nucleotide sequence ID" value="NZ_RBZW01000016.1"/>
</dbReference>
<evidence type="ECO:0000313" key="3">
    <source>
        <dbReference type="EMBL" id="THE65778.1"/>
    </source>
</evidence>
<name>A0A4S3TT09_9EURY</name>
<sequence>MDRLAGRLVRRFRGEPDEPTVAGLEGEDADQLFDALGSETSRAVLAACYEQGRTRSEVAEELETSIQNVGYHVDKLESAELLEAVETRYGENGREVTVYEPSKQAIVVAAGEPGFAERLADAVDRLFAPIALVGLIAMVVGVLARQPARIGMLGDDAASTTATTTTTATQPWFVAAAVTFVCGVLVVLAAARAGAFDHDTEDFAHRTGVQRRLFGRRVATSRRYAVLIAGFAFGTFLALDLVAVGAGRRLTLAAWIAVQLVIPAGVILAAALAYANDGLLASWGVASAPIVGIWGYLAGGDLVRGGFDPILLALGPLAVAVIAAPLGSLAYLAGRLVASRLDRGESLSRRTIALLVAHPFVVAAVLVGWATMGS</sequence>
<dbReference type="InterPro" id="IPR001845">
    <property type="entry name" value="HTH_ArsR_DNA-bd_dom"/>
</dbReference>
<dbReference type="CDD" id="cd00090">
    <property type="entry name" value="HTH_ARSR"/>
    <property type="match status" value="1"/>
</dbReference>
<feature type="transmembrane region" description="Helical" evidence="1">
    <location>
        <begin position="280"/>
        <end position="298"/>
    </location>
</feature>
<feature type="transmembrane region" description="Helical" evidence="1">
    <location>
        <begin position="310"/>
        <end position="332"/>
    </location>
</feature>
<feature type="transmembrane region" description="Helical" evidence="1">
    <location>
        <begin position="352"/>
        <end position="372"/>
    </location>
</feature>
<proteinExistence type="predicted"/>
<dbReference type="OrthoDB" id="11368at2157"/>
<keyword evidence="1" id="KW-0812">Transmembrane</keyword>
<protein>
    <submittedName>
        <fullName evidence="3">ArsR family transcriptional regulator</fullName>
    </submittedName>
</protein>
<keyword evidence="1" id="KW-1133">Transmembrane helix</keyword>
<evidence type="ECO:0000259" key="2">
    <source>
        <dbReference type="SMART" id="SM00418"/>
    </source>
</evidence>
<feature type="domain" description="HTH arsR-type" evidence="2">
    <location>
        <begin position="31"/>
        <end position="111"/>
    </location>
</feature>
<dbReference type="Gene3D" id="1.10.10.10">
    <property type="entry name" value="Winged helix-like DNA-binding domain superfamily/Winged helix DNA-binding domain"/>
    <property type="match status" value="1"/>
</dbReference>
<dbReference type="SUPFAM" id="SSF46785">
    <property type="entry name" value="Winged helix' DNA-binding domain"/>
    <property type="match status" value="1"/>
</dbReference>
<dbReference type="Proteomes" id="UP000318864">
    <property type="component" value="Unassembled WGS sequence"/>
</dbReference>
<feature type="transmembrane region" description="Helical" evidence="1">
    <location>
        <begin position="224"/>
        <end position="246"/>
    </location>
</feature>
<dbReference type="Pfam" id="PF12840">
    <property type="entry name" value="HTH_20"/>
    <property type="match status" value="1"/>
</dbReference>
<dbReference type="InterPro" id="IPR036390">
    <property type="entry name" value="WH_DNA-bd_sf"/>
</dbReference>
<reference evidence="3 4" key="1">
    <citation type="submission" date="2018-10" db="EMBL/GenBank/DDBJ databases">
        <title>Natronolimnobius sp. XQ-INN 246 isolated from Inner Mongolia Autonomous Region of China.</title>
        <authorList>
            <person name="Xue Q."/>
        </authorList>
    </citation>
    <scope>NUCLEOTIDE SEQUENCE [LARGE SCALE GENOMIC DNA]</scope>
    <source>
        <strain evidence="3 4">XQ-INN 246</strain>
    </source>
</reference>
<evidence type="ECO:0000313" key="4">
    <source>
        <dbReference type="Proteomes" id="UP000318864"/>
    </source>
</evidence>
<keyword evidence="4" id="KW-1185">Reference proteome</keyword>
<dbReference type="InterPro" id="IPR036388">
    <property type="entry name" value="WH-like_DNA-bd_sf"/>
</dbReference>
<dbReference type="SMART" id="SM00418">
    <property type="entry name" value="HTH_ARSR"/>
    <property type="match status" value="1"/>
</dbReference>
<accession>A0A4S3TT09</accession>
<dbReference type="AlphaFoldDB" id="A0A4S3TT09"/>
<feature type="transmembrane region" description="Helical" evidence="1">
    <location>
        <begin position="172"/>
        <end position="191"/>
    </location>
</feature>
<dbReference type="GO" id="GO:0003700">
    <property type="term" value="F:DNA-binding transcription factor activity"/>
    <property type="evidence" value="ECO:0007669"/>
    <property type="project" value="InterPro"/>
</dbReference>
<dbReference type="EMBL" id="RBZW01000016">
    <property type="protein sequence ID" value="THE65778.1"/>
    <property type="molecule type" value="Genomic_DNA"/>
</dbReference>
<comment type="caution">
    <text evidence="3">The sequence shown here is derived from an EMBL/GenBank/DDBJ whole genome shotgun (WGS) entry which is preliminary data.</text>
</comment>
<gene>
    <name evidence="3" type="ORF">D8Y22_06325</name>
</gene>
<organism evidence="3 4">
    <name type="scientific">Salinadaptatus halalkaliphilus</name>
    <dbReference type="NCBI Taxonomy" id="2419781"/>
    <lineage>
        <taxon>Archaea</taxon>
        <taxon>Methanobacteriati</taxon>
        <taxon>Methanobacteriota</taxon>
        <taxon>Stenosarchaea group</taxon>
        <taxon>Halobacteria</taxon>
        <taxon>Halobacteriales</taxon>
        <taxon>Natrialbaceae</taxon>
        <taxon>Salinadaptatus</taxon>
    </lineage>
</organism>
<feature type="transmembrane region" description="Helical" evidence="1">
    <location>
        <begin position="126"/>
        <end position="144"/>
    </location>
</feature>
<dbReference type="InterPro" id="IPR011991">
    <property type="entry name" value="ArsR-like_HTH"/>
</dbReference>
<keyword evidence="1" id="KW-0472">Membrane</keyword>
<feature type="transmembrane region" description="Helical" evidence="1">
    <location>
        <begin position="252"/>
        <end position="273"/>
    </location>
</feature>
<evidence type="ECO:0000256" key="1">
    <source>
        <dbReference type="SAM" id="Phobius"/>
    </source>
</evidence>